<dbReference type="RefSeq" id="WP_069312457.1">
    <property type="nucleotide sequence ID" value="NZ_MDTU01000001.1"/>
</dbReference>
<dbReference type="Pfam" id="PF13439">
    <property type="entry name" value="Glyco_transf_4"/>
    <property type="match status" value="1"/>
</dbReference>
<protein>
    <submittedName>
        <fullName evidence="3">Glycosyl hydrolase family 1</fullName>
    </submittedName>
</protein>
<evidence type="ECO:0000259" key="1">
    <source>
        <dbReference type="Pfam" id="PF00534"/>
    </source>
</evidence>
<feature type="domain" description="Glycosyl transferase family 1" evidence="1">
    <location>
        <begin position="179"/>
        <end position="316"/>
    </location>
</feature>
<proteinExistence type="predicted"/>
<accession>A0ABX3A1C1</accession>
<evidence type="ECO:0000313" key="3">
    <source>
        <dbReference type="EMBL" id="ODN42661.1"/>
    </source>
</evidence>
<evidence type="ECO:0000313" key="4">
    <source>
        <dbReference type="Proteomes" id="UP000094329"/>
    </source>
</evidence>
<dbReference type="PANTHER" id="PTHR12526">
    <property type="entry name" value="GLYCOSYLTRANSFERASE"/>
    <property type="match status" value="1"/>
</dbReference>
<organism evidence="3 4">
    <name type="scientific">Piscirickettsia litoralis</name>
    <dbReference type="NCBI Taxonomy" id="1891921"/>
    <lineage>
        <taxon>Bacteria</taxon>
        <taxon>Pseudomonadati</taxon>
        <taxon>Pseudomonadota</taxon>
        <taxon>Gammaproteobacteria</taxon>
        <taxon>Thiotrichales</taxon>
        <taxon>Piscirickettsiaceae</taxon>
        <taxon>Piscirickettsia</taxon>
    </lineage>
</organism>
<comment type="caution">
    <text evidence="3">The sequence shown here is derived from an EMBL/GenBank/DDBJ whole genome shotgun (WGS) entry which is preliminary data.</text>
</comment>
<dbReference type="SUPFAM" id="SSF53756">
    <property type="entry name" value="UDP-Glycosyltransferase/glycogen phosphorylase"/>
    <property type="match status" value="1"/>
</dbReference>
<keyword evidence="4" id="KW-1185">Reference proteome</keyword>
<sequence>MRIAIVHHQYKRKGGMERYLFDLIDGFRAAGDTVDLYVYKKDGNLQIPVGLTVKQTKLWWLPRKLRKYVFTLLMKRIDWSEYDLSISLMRSWGQDLMVCGGSYLAYLRDLNKRSGVLGGMRLYFEMRGFNEVKYVIAHSKKIAQDLLELYSLKEDKVKMLYPPIDTERFSRSRQADRAALREQFGCSLGKVTLVIPSTGHKRKGTYELIEAMKLLPEGQFELLIAGDPIDVTASNIRSLGFVDDMPGLYTAADFMVLPSHSEPFGLVVPEALACGTPVIISSKVGAKELIADGLGLVVNEVTPESIALVIQQAVQKKFNVTSDFIDWYQLDQQAHIKQLKNLVTNE</sequence>
<dbReference type="InterPro" id="IPR028098">
    <property type="entry name" value="Glyco_trans_4-like_N"/>
</dbReference>
<name>A0ABX3A1C1_9GAMM</name>
<reference evidence="3 4" key="1">
    <citation type="submission" date="2016-08" db="EMBL/GenBank/DDBJ databases">
        <title>Draft genome sequence of Candidatus Piscirickettsia litoralis, from seawater.</title>
        <authorList>
            <person name="Wan X."/>
            <person name="Lee A.J."/>
            <person name="Hou S."/>
            <person name="Donachie S.P."/>
        </authorList>
    </citation>
    <scope>NUCLEOTIDE SEQUENCE [LARGE SCALE GENOMIC DNA]</scope>
    <source>
        <strain evidence="3 4">Y2</strain>
    </source>
</reference>
<dbReference type="Gene3D" id="3.40.50.2000">
    <property type="entry name" value="Glycogen Phosphorylase B"/>
    <property type="match status" value="2"/>
</dbReference>
<dbReference type="CDD" id="cd03801">
    <property type="entry name" value="GT4_PimA-like"/>
    <property type="match status" value="1"/>
</dbReference>
<evidence type="ECO:0000259" key="2">
    <source>
        <dbReference type="Pfam" id="PF13439"/>
    </source>
</evidence>
<keyword evidence="3" id="KW-0378">Hydrolase</keyword>
<dbReference type="InterPro" id="IPR001296">
    <property type="entry name" value="Glyco_trans_1"/>
</dbReference>
<gene>
    <name evidence="3" type="ORF">BGC07_06670</name>
</gene>
<dbReference type="EMBL" id="MDTU01000001">
    <property type="protein sequence ID" value="ODN42661.1"/>
    <property type="molecule type" value="Genomic_DNA"/>
</dbReference>
<dbReference type="Pfam" id="PF00534">
    <property type="entry name" value="Glycos_transf_1"/>
    <property type="match status" value="1"/>
</dbReference>
<dbReference type="Proteomes" id="UP000094329">
    <property type="component" value="Unassembled WGS sequence"/>
</dbReference>
<feature type="domain" description="Glycosyltransferase subfamily 4-like N-terminal" evidence="2">
    <location>
        <begin position="14"/>
        <end position="168"/>
    </location>
</feature>
<dbReference type="GO" id="GO:0016787">
    <property type="term" value="F:hydrolase activity"/>
    <property type="evidence" value="ECO:0007669"/>
    <property type="project" value="UniProtKB-KW"/>
</dbReference>